<evidence type="ECO:0000313" key="1">
    <source>
        <dbReference type="EMBL" id="SVC20065.1"/>
    </source>
</evidence>
<dbReference type="AlphaFoldDB" id="A0A382K8T4"/>
<gene>
    <name evidence="1" type="ORF">METZ01_LOCUS272919</name>
</gene>
<dbReference type="EMBL" id="UINC01078718">
    <property type="protein sequence ID" value="SVC20065.1"/>
    <property type="molecule type" value="Genomic_DNA"/>
</dbReference>
<accession>A0A382K8T4</accession>
<proteinExistence type="predicted"/>
<organism evidence="1">
    <name type="scientific">marine metagenome</name>
    <dbReference type="NCBI Taxonomy" id="408172"/>
    <lineage>
        <taxon>unclassified sequences</taxon>
        <taxon>metagenomes</taxon>
        <taxon>ecological metagenomes</taxon>
    </lineage>
</organism>
<sequence length="63" mass="6811">MIIAGSILFEKRRHPVVEKANQTQQFSEIGGSATNAVHSLYARIISTGDCADGSVPTPKQRVQ</sequence>
<reference evidence="1" key="1">
    <citation type="submission" date="2018-05" db="EMBL/GenBank/DDBJ databases">
        <authorList>
            <person name="Lanie J.A."/>
            <person name="Ng W.-L."/>
            <person name="Kazmierczak K.M."/>
            <person name="Andrzejewski T.M."/>
            <person name="Davidsen T.M."/>
            <person name="Wayne K.J."/>
            <person name="Tettelin H."/>
            <person name="Glass J.I."/>
            <person name="Rusch D."/>
            <person name="Podicherti R."/>
            <person name="Tsui H.-C.T."/>
            <person name="Winkler M.E."/>
        </authorList>
    </citation>
    <scope>NUCLEOTIDE SEQUENCE</scope>
</reference>
<name>A0A382K8T4_9ZZZZ</name>
<protein>
    <submittedName>
        <fullName evidence="1">Uncharacterized protein</fullName>
    </submittedName>
</protein>